<gene>
    <name evidence="8" type="ORF">LPTSP2_30560</name>
</gene>
<dbReference type="Gene3D" id="1.10.8.60">
    <property type="match status" value="1"/>
</dbReference>
<dbReference type="CDD" id="cd00009">
    <property type="entry name" value="AAA"/>
    <property type="match status" value="1"/>
</dbReference>
<evidence type="ECO:0000256" key="4">
    <source>
        <dbReference type="ARBA" id="ARBA00023125"/>
    </source>
</evidence>
<dbReference type="PANTHER" id="PTHR32071">
    <property type="entry name" value="TRANSCRIPTIONAL REGULATORY PROTEIN"/>
    <property type="match status" value="1"/>
</dbReference>
<dbReference type="InterPro" id="IPR002078">
    <property type="entry name" value="Sigma_54_int"/>
</dbReference>
<dbReference type="Pfam" id="PF02954">
    <property type="entry name" value="HTH_8"/>
    <property type="match status" value="1"/>
</dbReference>
<dbReference type="InterPro" id="IPR009057">
    <property type="entry name" value="Homeodomain-like_sf"/>
</dbReference>
<sequence length="485" mass="57040">MDFDKYKIGKVSDYYFDGIFYFVKLENHLYFAVFNPHSHEFLIYDYLVYRQFLHQLLLPSFYFQFFAMIFVITVFPIVFKISFVFPLNQLIKDIQFELLRDKKFKNNHSEEDRFELTNLKNAFLRIGDMIRNAKKELEEVSKPLDVIEIYINENPKEIKIGNHTLIYKSNSFDKTIHEVYQASRYPHPVTITGETGCGKELVAKLIHQSSEYKEGPFLAINCATLPESLWEAEIFGAKKGSYTDSKADRKGRIEEASGGSIFFDEIGEMPISIQAKMLRLLQENKFVPIGANVEQNVQCRFIFATNQNLDELVKKKLFREDLLYRIKVFHIHLIPLRERLEDIPHLLHFFISRFQAKFNRIEPKFTDEAMSQILSYHWPGNIRELENFVTRIMSQSSKDVLQPSDILQFLTHGTQNAFLIRTTENPFLRIGLEEEIKDLTKNRIFQALKEENGNITRAAERLDLKRTTLLYKMKELGIVDKKSNF</sequence>
<reference evidence="9" key="1">
    <citation type="journal article" date="2019" name="Microbiol. Immunol.">
        <title>Molecular and phenotypic characterization of Leptospira johnsonii sp. nov., Leptospira ellinghausenii sp. nov. and Leptospira ryugenii sp. nov. isolated from soil and water in Japan.</title>
        <authorList>
            <person name="Masuzawa T."/>
            <person name="Saito M."/>
            <person name="Nakao R."/>
            <person name="Nikaido Y."/>
            <person name="Matsumoto M."/>
            <person name="Ogawa M."/>
            <person name="Yokoyama M."/>
            <person name="Hidaka Y."/>
            <person name="Tomita J."/>
            <person name="Sakakibara K."/>
            <person name="Suzuki K."/>
            <person name="Yasuda S."/>
            <person name="Sato H."/>
            <person name="Yamaguchi M."/>
            <person name="Yoshida S.I."/>
            <person name="Koizumi N."/>
            <person name="Kawamura Y."/>
        </authorList>
    </citation>
    <scope>NUCLEOTIDE SEQUENCE [LARGE SCALE GENOMIC DNA]</scope>
    <source>
        <strain evidence="9">E18</strain>
    </source>
</reference>
<name>A0A2P2DGK4_9LEPT</name>
<accession>A0A2P2DGK4</accession>
<evidence type="ECO:0000313" key="9">
    <source>
        <dbReference type="Proteomes" id="UP000245206"/>
    </source>
</evidence>
<dbReference type="InterPro" id="IPR025944">
    <property type="entry name" value="Sigma_54_int_dom_CS"/>
</dbReference>
<dbReference type="SUPFAM" id="SSF46689">
    <property type="entry name" value="Homeodomain-like"/>
    <property type="match status" value="1"/>
</dbReference>
<protein>
    <submittedName>
        <fullName evidence="8">Sigma-54 interaction domain protein</fullName>
    </submittedName>
</protein>
<evidence type="ECO:0000313" key="8">
    <source>
        <dbReference type="EMBL" id="GBF43753.1"/>
    </source>
</evidence>
<dbReference type="InterPro" id="IPR058031">
    <property type="entry name" value="AAA_lid_NorR"/>
</dbReference>
<dbReference type="FunFam" id="3.40.50.300:FF:000006">
    <property type="entry name" value="DNA-binding transcriptional regulator NtrC"/>
    <property type="match status" value="1"/>
</dbReference>
<dbReference type="AlphaFoldDB" id="A0A2P2DGK4"/>
<dbReference type="Gene3D" id="3.40.50.300">
    <property type="entry name" value="P-loop containing nucleotide triphosphate hydrolases"/>
    <property type="match status" value="1"/>
</dbReference>
<keyword evidence="6" id="KW-0472">Membrane</keyword>
<evidence type="ECO:0000256" key="6">
    <source>
        <dbReference type="SAM" id="Phobius"/>
    </source>
</evidence>
<dbReference type="InterPro" id="IPR003593">
    <property type="entry name" value="AAA+_ATPase"/>
</dbReference>
<dbReference type="Pfam" id="PF00158">
    <property type="entry name" value="Sigma54_activat"/>
    <property type="match status" value="1"/>
</dbReference>
<dbReference type="PROSITE" id="PS00688">
    <property type="entry name" value="SIGMA54_INTERACT_3"/>
    <property type="match status" value="1"/>
</dbReference>
<dbReference type="Proteomes" id="UP000245206">
    <property type="component" value="Unassembled WGS sequence"/>
</dbReference>
<evidence type="ECO:0000259" key="7">
    <source>
        <dbReference type="PROSITE" id="PS50045"/>
    </source>
</evidence>
<keyword evidence="3" id="KW-0805">Transcription regulation</keyword>
<keyword evidence="9" id="KW-1185">Reference proteome</keyword>
<feature type="domain" description="Sigma-54 factor interaction" evidence="7">
    <location>
        <begin position="165"/>
        <end position="394"/>
    </location>
</feature>
<dbReference type="Gene3D" id="1.10.10.60">
    <property type="entry name" value="Homeodomain-like"/>
    <property type="match status" value="1"/>
</dbReference>
<keyword evidence="6" id="KW-0812">Transmembrane</keyword>
<dbReference type="GO" id="GO:0005524">
    <property type="term" value="F:ATP binding"/>
    <property type="evidence" value="ECO:0007669"/>
    <property type="project" value="UniProtKB-KW"/>
</dbReference>
<evidence type="ECO:0000256" key="3">
    <source>
        <dbReference type="ARBA" id="ARBA00023015"/>
    </source>
</evidence>
<evidence type="ECO:0000256" key="5">
    <source>
        <dbReference type="ARBA" id="ARBA00023163"/>
    </source>
</evidence>
<dbReference type="Pfam" id="PF25601">
    <property type="entry name" value="AAA_lid_14"/>
    <property type="match status" value="1"/>
</dbReference>
<keyword evidence="5" id="KW-0804">Transcription</keyword>
<dbReference type="PROSITE" id="PS00676">
    <property type="entry name" value="SIGMA54_INTERACT_2"/>
    <property type="match status" value="1"/>
</dbReference>
<comment type="caution">
    <text evidence="8">The sequence shown here is derived from an EMBL/GenBank/DDBJ whole genome shotgun (WGS) entry which is preliminary data.</text>
</comment>
<keyword evidence="6" id="KW-1133">Transmembrane helix</keyword>
<dbReference type="PROSITE" id="PS50045">
    <property type="entry name" value="SIGMA54_INTERACT_4"/>
    <property type="match status" value="1"/>
</dbReference>
<dbReference type="InterPro" id="IPR027417">
    <property type="entry name" value="P-loop_NTPase"/>
</dbReference>
<feature type="transmembrane region" description="Helical" evidence="6">
    <location>
        <begin position="56"/>
        <end position="79"/>
    </location>
</feature>
<dbReference type="GO" id="GO:0043565">
    <property type="term" value="F:sequence-specific DNA binding"/>
    <property type="evidence" value="ECO:0007669"/>
    <property type="project" value="InterPro"/>
</dbReference>
<keyword evidence="4" id="KW-0238">DNA-binding</keyword>
<dbReference type="EMBL" id="BFAZ01000009">
    <property type="protein sequence ID" value="GBF43753.1"/>
    <property type="molecule type" value="Genomic_DNA"/>
</dbReference>
<dbReference type="PRINTS" id="PR01590">
    <property type="entry name" value="HTHFIS"/>
</dbReference>
<keyword evidence="2" id="KW-0067">ATP-binding</keyword>
<dbReference type="InterPro" id="IPR025943">
    <property type="entry name" value="Sigma_54_int_dom_ATP-bd_2"/>
</dbReference>
<dbReference type="SUPFAM" id="SSF52540">
    <property type="entry name" value="P-loop containing nucleoside triphosphate hydrolases"/>
    <property type="match status" value="1"/>
</dbReference>
<dbReference type="SMART" id="SM00382">
    <property type="entry name" value="AAA"/>
    <property type="match status" value="1"/>
</dbReference>
<organism evidence="8 9">
    <name type="scientific">Leptospira ellinghausenii</name>
    <dbReference type="NCBI Taxonomy" id="1917822"/>
    <lineage>
        <taxon>Bacteria</taxon>
        <taxon>Pseudomonadati</taxon>
        <taxon>Spirochaetota</taxon>
        <taxon>Spirochaetia</taxon>
        <taxon>Leptospirales</taxon>
        <taxon>Leptospiraceae</taxon>
        <taxon>Leptospira</taxon>
    </lineage>
</organism>
<dbReference type="GO" id="GO:0006355">
    <property type="term" value="P:regulation of DNA-templated transcription"/>
    <property type="evidence" value="ECO:0007669"/>
    <property type="project" value="InterPro"/>
</dbReference>
<dbReference type="InterPro" id="IPR002197">
    <property type="entry name" value="HTH_Fis"/>
</dbReference>
<proteinExistence type="predicted"/>
<evidence type="ECO:0000256" key="2">
    <source>
        <dbReference type="ARBA" id="ARBA00022840"/>
    </source>
</evidence>
<evidence type="ECO:0000256" key="1">
    <source>
        <dbReference type="ARBA" id="ARBA00022741"/>
    </source>
</evidence>
<keyword evidence="1" id="KW-0547">Nucleotide-binding</keyword>